<name>A0A8H4XPA3_9HYPO</name>
<dbReference type="AlphaFoldDB" id="A0A8H4XPA3"/>
<keyword evidence="3" id="KW-1185">Reference proteome</keyword>
<organism evidence="2 3">
    <name type="scientific">Fusarium zealandicum</name>
    <dbReference type="NCBI Taxonomy" id="1053134"/>
    <lineage>
        <taxon>Eukaryota</taxon>
        <taxon>Fungi</taxon>
        <taxon>Dikarya</taxon>
        <taxon>Ascomycota</taxon>
        <taxon>Pezizomycotina</taxon>
        <taxon>Sordariomycetes</taxon>
        <taxon>Hypocreomycetidae</taxon>
        <taxon>Hypocreales</taxon>
        <taxon>Nectriaceae</taxon>
        <taxon>Fusarium</taxon>
        <taxon>Fusarium staphyleae species complex</taxon>
    </lineage>
</organism>
<evidence type="ECO:0000259" key="1">
    <source>
        <dbReference type="Pfam" id="PF24864"/>
    </source>
</evidence>
<dbReference type="EMBL" id="JABEYC010000098">
    <property type="protein sequence ID" value="KAF4982780.1"/>
    <property type="molecule type" value="Genomic_DNA"/>
</dbReference>
<protein>
    <recommendedName>
        <fullName evidence="1">DUF7730 domain-containing protein</fullName>
    </recommendedName>
</protein>
<feature type="domain" description="DUF7730" evidence="1">
    <location>
        <begin position="180"/>
        <end position="322"/>
    </location>
</feature>
<dbReference type="OrthoDB" id="515692at2759"/>
<dbReference type="PANTHER" id="PTHR38790:SF4">
    <property type="entry name" value="2EXR DOMAIN-CONTAINING PROTEIN"/>
    <property type="match status" value="1"/>
</dbReference>
<comment type="caution">
    <text evidence="2">The sequence shown here is derived from an EMBL/GenBank/DDBJ whole genome shotgun (WGS) entry which is preliminary data.</text>
</comment>
<proteinExistence type="predicted"/>
<evidence type="ECO:0000313" key="2">
    <source>
        <dbReference type="EMBL" id="KAF4982780.1"/>
    </source>
</evidence>
<evidence type="ECO:0000313" key="3">
    <source>
        <dbReference type="Proteomes" id="UP000635477"/>
    </source>
</evidence>
<sequence length="431" mass="48559">MEPLLFPHADSAPISKSAQVNSDSDSFCGDEIYNEARTAALHNLPHLPKQRPRCLTPFGSRKADSKDEPEALFQECTFFKIPPDIRNLILTMAFGDRRVHMDLAFRHPDVTLPSGPFRAHHHYGIDEDASRHLEEEMYDSGQPPTWQWWSSVCHRLPPDHDSTLTGPMTNGGPDGPWGDTCRVGKADHCQSWKGDIPFRCRIGIMGWLLSCRQNYAEGIDALYSTNIIAMTGETLICHLPDLLLPQRLVALPSLEISWTLDEPDIEDPVFVCAEARLENMLQILSSNFPRLRHLYVSLQYSNCYSSHRWTWVRDHLDQFARRTLSLSECAFSLPTIDFQKALESANIITEGGSSQDISSYQQIWRSLDGGISAVQLPYLDSYPNPPYHLGQAGTENKGYWILHGENEVYESGEQGIYTDFESASADGDSDA</sequence>
<gene>
    <name evidence="2" type="ORF">FZEAL_1681</name>
</gene>
<reference evidence="2" key="1">
    <citation type="journal article" date="2020" name="BMC Genomics">
        <title>Correction to: Identification and distribution of gene clusters required for synthesis of sphingolipid metabolism inhibitors in diverse species of the filamentous fungus Fusarium.</title>
        <authorList>
            <person name="Kim H.S."/>
            <person name="Lohmar J.M."/>
            <person name="Busman M."/>
            <person name="Brown D.W."/>
            <person name="Naumann T.A."/>
            <person name="Divon H.H."/>
            <person name="Lysoe E."/>
            <person name="Uhlig S."/>
            <person name="Proctor R.H."/>
        </authorList>
    </citation>
    <scope>NUCLEOTIDE SEQUENCE</scope>
    <source>
        <strain evidence="2">NRRL 22465</strain>
    </source>
</reference>
<dbReference type="PANTHER" id="PTHR38790">
    <property type="entry name" value="2EXR DOMAIN-CONTAINING PROTEIN-RELATED"/>
    <property type="match status" value="1"/>
</dbReference>
<dbReference type="Proteomes" id="UP000635477">
    <property type="component" value="Unassembled WGS sequence"/>
</dbReference>
<accession>A0A8H4XPA3</accession>
<dbReference type="Pfam" id="PF24864">
    <property type="entry name" value="DUF7730"/>
    <property type="match status" value="1"/>
</dbReference>
<reference evidence="2" key="2">
    <citation type="submission" date="2020-05" db="EMBL/GenBank/DDBJ databases">
        <authorList>
            <person name="Kim H.-S."/>
            <person name="Proctor R.H."/>
            <person name="Brown D.W."/>
        </authorList>
    </citation>
    <scope>NUCLEOTIDE SEQUENCE</scope>
    <source>
        <strain evidence="2">NRRL 22465</strain>
    </source>
</reference>
<dbReference type="InterPro" id="IPR056632">
    <property type="entry name" value="DUF7730"/>
</dbReference>